<keyword evidence="1" id="KW-1003">Cell membrane</keyword>
<keyword evidence="1 3" id="KW-0472">Membrane</keyword>
<keyword evidence="1" id="KW-0595">Phospholipid degradation</keyword>
<dbReference type="Pfam" id="PF04608">
    <property type="entry name" value="PgpA"/>
    <property type="match status" value="1"/>
</dbReference>
<comment type="catalytic activity">
    <reaction evidence="1">
        <text>a 1,2-diacyl-sn-glycero-3-phospho-(1'-sn-glycero-3'-phosphate) + H2O = a 1,2-diacyl-sn-glycero-3-phospho-(1'-sn-glycerol) + phosphate</text>
        <dbReference type="Rhea" id="RHEA:33751"/>
        <dbReference type="ChEBI" id="CHEBI:15377"/>
        <dbReference type="ChEBI" id="CHEBI:43474"/>
        <dbReference type="ChEBI" id="CHEBI:60110"/>
        <dbReference type="ChEBI" id="CHEBI:64716"/>
        <dbReference type="EC" id="3.1.3.27"/>
    </reaction>
</comment>
<dbReference type="InterPro" id="IPR007686">
    <property type="entry name" value="YutG/PgpA"/>
</dbReference>
<proteinExistence type="predicted"/>
<comment type="function">
    <text evidence="1">Lipid phosphatase which dephosphorylates phosphatidylglycerophosphate (PGP) to phosphatidylglycerol (PG).</text>
</comment>
<evidence type="ECO:0000313" key="5">
    <source>
        <dbReference type="EMBL" id="GGA52451.1"/>
    </source>
</evidence>
<comment type="pathway">
    <text evidence="1">Phospholipid metabolism; phosphatidylglycerol biosynthesis; phosphatidylglycerol from CDP-diacylglycerol: step 2/2.</text>
</comment>
<accession>A0ABQ1GXP8</accession>
<comment type="cofactor">
    <cofactor evidence="1">
        <name>Mg(2+)</name>
        <dbReference type="ChEBI" id="CHEBI:18420"/>
    </cofactor>
</comment>
<dbReference type="PANTHER" id="PTHR36305:SF1">
    <property type="entry name" value="PHOSPHATIDYLGLYCEROPHOSPHATASE A"/>
    <property type="match status" value="1"/>
</dbReference>
<keyword evidence="1" id="KW-0442">Lipid degradation</keyword>
<keyword evidence="1" id="KW-1208">Phospholipid metabolism</keyword>
<keyword evidence="1" id="KW-0378">Hydrolase</keyword>
<dbReference type="Proteomes" id="UP000627464">
    <property type="component" value="Unassembled WGS sequence"/>
</dbReference>
<keyword evidence="6" id="KW-1185">Reference proteome</keyword>
<keyword evidence="1" id="KW-0479">Metal-binding</keyword>
<evidence type="ECO:0000256" key="1">
    <source>
        <dbReference type="PIRNR" id="PIRNR006162"/>
    </source>
</evidence>
<comment type="caution">
    <text evidence="5">The sequence shown here is derived from an EMBL/GenBank/DDBJ whole genome shotgun (WGS) entry which is preliminary data.</text>
</comment>
<dbReference type="EMBL" id="BMFZ01000008">
    <property type="protein sequence ID" value="GGA52451.1"/>
    <property type="molecule type" value="Genomic_DNA"/>
</dbReference>
<name>A0ABQ1GXP8_9GAMM</name>
<sequence length="191" mass="21610">MTNEQKPIGHKKRPANYKGKTGDHVQDMAAAKKRLNLRNPWHLLATGFGSGLFPVGPGTAGSIAAIPFWILLTYLPWQLYSLVVMFSICIGVYLCRQTARDMRVHDHGSIVWDEFVGMWITLMALPTNDWQWVLAGFVIFRILDIWKPWPIRWFDRNVQGGMGIMIDDVVAGIIAAGVIFLIGHHWPLGLF</sequence>
<comment type="subcellular location">
    <subcellularLocation>
        <location evidence="1">Cell inner membrane</location>
        <topology evidence="1">Multi-pass membrane protein</topology>
    </subcellularLocation>
</comment>
<feature type="domain" description="YutG/PgpA" evidence="4">
    <location>
        <begin position="44"/>
        <end position="182"/>
    </location>
</feature>
<protein>
    <recommendedName>
        <fullName evidence="1">Phosphatidylglycerophosphatase A</fullName>
        <ecNumber evidence="1">3.1.3.27</ecNumber>
    </recommendedName>
    <alternativeName>
        <fullName evidence="1">Phosphatidylglycerolphosphate phosphatase A</fullName>
    </alternativeName>
</protein>
<dbReference type="SUPFAM" id="SSF101307">
    <property type="entry name" value="YutG-like"/>
    <property type="match status" value="1"/>
</dbReference>
<organism evidence="5 6">
    <name type="scientific">Hafnia psychrotolerans</name>
    <dbReference type="NCBI Taxonomy" id="1477018"/>
    <lineage>
        <taxon>Bacteria</taxon>
        <taxon>Pseudomonadati</taxon>
        <taxon>Pseudomonadota</taxon>
        <taxon>Gammaproteobacteria</taxon>
        <taxon>Enterobacterales</taxon>
        <taxon>Hafniaceae</taxon>
        <taxon>Hafnia</taxon>
    </lineage>
</organism>
<reference evidence="6" key="1">
    <citation type="journal article" date="2019" name="Int. J. Syst. Evol. Microbiol.">
        <title>The Global Catalogue of Microorganisms (GCM) 10K type strain sequencing project: providing services to taxonomists for standard genome sequencing and annotation.</title>
        <authorList>
            <consortium name="The Broad Institute Genomics Platform"/>
            <consortium name="The Broad Institute Genome Sequencing Center for Infectious Disease"/>
            <person name="Wu L."/>
            <person name="Ma J."/>
        </authorList>
    </citation>
    <scope>NUCLEOTIDE SEQUENCE [LARGE SCALE GENOMIC DNA]</scope>
    <source>
        <strain evidence="6">CGMCC 1.12806</strain>
    </source>
</reference>
<evidence type="ECO:0000256" key="3">
    <source>
        <dbReference type="SAM" id="Phobius"/>
    </source>
</evidence>
<dbReference type="CDD" id="cd06971">
    <property type="entry name" value="PgpA"/>
    <property type="match status" value="1"/>
</dbReference>
<keyword evidence="1" id="KW-0997">Cell inner membrane</keyword>
<dbReference type="InterPro" id="IPR036681">
    <property type="entry name" value="PgpA-like_sf"/>
</dbReference>
<dbReference type="PIRSF" id="PIRSF006162">
    <property type="entry name" value="PgpA"/>
    <property type="match status" value="1"/>
</dbReference>
<feature type="transmembrane region" description="Helical" evidence="3">
    <location>
        <begin position="169"/>
        <end position="188"/>
    </location>
</feature>
<evidence type="ECO:0000313" key="6">
    <source>
        <dbReference type="Proteomes" id="UP000627464"/>
    </source>
</evidence>
<feature type="transmembrane region" description="Helical" evidence="3">
    <location>
        <begin position="43"/>
        <end position="71"/>
    </location>
</feature>
<feature type="region of interest" description="Disordered" evidence="2">
    <location>
        <begin position="1"/>
        <end position="21"/>
    </location>
</feature>
<dbReference type="NCBIfam" id="NF008288">
    <property type="entry name" value="PRK11068.1"/>
    <property type="match status" value="1"/>
</dbReference>
<keyword evidence="1" id="KW-0443">Lipid metabolism</keyword>
<keyword evidence="1" id="KW-0460">Magnesium</keyword>
<gene>
    <name evidence="5" type="ORF">GCM10011328_29960</name>
</gene>
<dbReference type="InterPro" id="IPR026037">
    <property type="entry name" value="PgpA"/>
</dbReference>
<feature type="transmembrane region" description="Helical" evidence="3">
    <location>
        <begin position="77"/>
        <end position="95"/>
    </location>
</feature>
<keyword evidence="1 3" id="KW-0812">Transmembrane</keyword>
<keyword evidence="3" id="KW-1133">Transmembrane helix</keyword>
<dbReference type="EC" id="3.1.3.27" evidence="1"/>
<dbReference type="PANTHER" id="PTHR36305">
    <property type="entry name" value="PHOSPHATIDYLGLYCEROPHOSPHATASE A"/>
    <property type="match status" value="1"/>
</dbReference>
<evidence type="ECO:0000256" key="2">
    <source>
        <dbReference type="SAM" id="MobiDB-lite"/>
    </source>
</evidence>
<evidence type="ECO:0000259" key="4">
    <source>
        <dbReference type="Pfam" id="PF04608"/>
    </source>
</evidence>